<comment type="caution">
    <text evidence="1">The sequence shown here is derived from an EMBL/GenBank/DDBJ whole genome shotgun (WGS) entry which is preliminary data.</text>
</comment>
<keyword evidence="2" id="KW-1185">Reference proteome</keyword>
<dbReference type="AlphaFoldDB" id="A0A0V1C5K7"/>
<sequence>MLVSRVWFTNNHRREQKETINQLTISYLPITFGVSEKRLLGSGWVPTKMASSGMLQVNPFVSSIG</sequence>
<dbReference type="EMBL" id="JYDI01000655">
    <property type="protein sequence ID" value="KRY44268.1"/>
    <property type="molecule type" value="Genomic_DNA"/>
</dbReference>
<reference evidence="1 2" key="1">
    <citation type="submission" date="2015-01" db="EMBL/GenBank/DDBJ databases">
        <title>Evolution of Trichinella species and genotypes.</title>
        <authorList>
            <person name="Korhonen P.K."/>
            <person name="Edoardo P."/>
            <person name="Giuseppe L.R."/>
            <person name="Gasser R.B."/>
        </authorList>
    </citation>
    <scope>NUCLEOTIDE SEQUENCE [LARGE SCALE GENOMIC DNA]</scope>
    <source>
        <strain evidence="1">ISS120</strain>
    </source>
</reference>
<accession>A0A0V1C5K7</accession>
<evidence type="ECO:0000313" key="1">
    <source>
        <dbReference type="EMBL" id="KRY44268.1"/>
    </source>
</evidence>
<evidence type="ECO:0000313" key="2">
    <source>
        <dbReference type="Proteomes" id="UP000054653"/>
    </source>
</evidence>
<organism evidence="1 2">
    <name type="scientific">Trichinella britovi</name>
    <name type="common">Parasitic roundworm</name>
    <dbReference type="NCBI Taxonomy" id="45882"/>
    <lineage>
        <taxon>Eukaryota</taxon>
        <taxon>Metazoa</taxon>
        <taxon>Ecdysozoa</taxon>
        <taxon>Nematoda</taxon>
        <taxon>Enoplea</taxon>
        <taxon>Dorylaimia</taxon>
        <taxon>Trichinellida</taxon>
        <taxon>Trichinellidae</taxon>
        <taxon>Trichinella</taxon>
    </lineage>
</organism>
<proteinExistence type="predicted"/>
<name>A0A0V1C5K7_TRIBR</name>
<protein>
    <submittedName>
        <fullName evidence="1">Uncharacterized protein</fullName>
    </submittedName>
</protein>
<dbReference type="Proteomes" id="UP000054653">
    <property type="component" value="Unassembled WGS sequence"/>
</dbReference>
<gene>
    <name evidence="1" type="ORF">T03_11007</name>
</gene>